<dbReference type="RefSeq" id="WP_116823714.1">
    <property type="nucleotide sequence ID" value="NZ_JAEMEF010000001.1"/>
</dbReference>
<dbReference type="PANTHER" id="PTHR30115:SF11">
    <property type="entry name" value="NITROGEN REGULATORY PROTEIN P-II HOMOLOG"/>
    <property type="match status" value="1"/>
</dbReference>
<reference evidence="2 3" key="1">
    <citation type="submission" date="2020-12" db="EMBL/GenBank/DDBJ databases">
        <title>Olleya sediminilitoris sp. nov., isolated from a tidal flat.</title>
        <authorList>
            <person name="Park S."/>
            <person name="Yoon J.-H."/>
        </authorList>
    </citation>
    <scope>NUCLEOTIDE SEQUENCE [LARGE SCALE GENOMIC DNA]</scope>
    <source>
        <strain evidence="2 3">YSTF-M6</strain>
    </source>
</reference>
<comment type="similarity">
    <text evidence="1">Belongs to the P(II) protein family.</text>
</comment>
<name>A0ABS1WH03_9FLAO</name>
<dbReference type="InterPro" id="IPR017918">
    <property type="entry name" value="N-reg_PII_CS"/>
</dbReference>
<dbReference type="EMBL" id="JAEMEF010000001">
    <property type="protein sequence ID" value="MBL7558404.1"/>
    <property type="molecule type" value="Genomic_DNA"/>
</dbReference>
<dbReference type="InterPro" id="IPR002187">
    <property type="entry name" value="N-reg_PII"/>
</dbReference>
<dbReference type="InterPro" id="IPR015867">
    <property type="entry name" value="N-reg_PII/ATP_PRibTrfase_C"/>
</dbReference>
<gene>
    <name evidence="2" type="ORF">JAO71_01205</name>
</gene>
<comment type="caution">
    <text evidence="2">The sequence shown here is derived from an EMBL/GenBank/DDBJ whole genome shotgun (WGS) entry which is preliminary data.</text>
</comment>
<dbReference type="PANTHER" id="PTHR30115">
    <property type="entry name" value="NITROGEN REGULATORY PROTEIN P-II"/>
    <property type="match status" value="1"/>
</dbReference>
<evidence type="ECO:0000313" key="2">
    <source>
        <dbReference type="EMBL" id="MBL7558404.1"/>
    </source>
</evidence>
<protein>
    <submittedName>
        <fullName evidence="2">P-II family nitrogen regulator</fullName>
    </submittedName>
</protein>
<dbReference type="SMART" id="SM00938">
    <property type="entry name" value="P-II"/>
    <property type="match status" value="1"/>
</dbReference>
<proteinExistence type="inferred from homology"/>
<evidence type="ECO:0000313" key="3">
    <source>
        <dbReference type="Proteomes" id="UP000605013"/>
    </source>
</evidence>
<dbReference type="PROSITE" id="PS00638">
    <property type="entry name" value="PII_GLNB_CTER"/>
    <property type="match status" value="1"/>
</dbReference>
<organism evidence="2 3">
    <name type="scientific">Olleya sediminilitoris</name>
    <dbReference type="NCBI Taxonomy" id="2795739"/>
    <lineage>
        <taxon>Bacteria</taxon>
        <taxon>Pseudomonadati</taxon>
        <taxon>Bacteroidota</taxon>
        <taxon>Flavobacteriia</taxon>
        <taxon>Flavobacteriales</taxon>
        <taxon>Flavobacteriaceae</taxon>
    </lineage>
</organism>
<dbReference type="PRINTS" id="PR00340">
    <property type="entry name" value="PIIGLNB"/>
</dbReference>
<sequence length="113" mass="12717">MKKVEAIIRQSKFEEVKAALHEVGVTFFTHWDVTGVGQENADYLDLKSSEKAKKTTVKSYLSIIVNDDFEAVTIKAIMEAACTEQIGDGRIFVSTIDEAYKIRTKEKGNKTLR</sequence>
<evidence type="ECO:0000256" key="1">
    <source>
        <dbReference type="RuleBase" id="RU003936"/>
    </source>
</evidence>
<dbReference type="Gene3D" id="3.30.70.120">
    <property type="match status" value="1"/>
</dbReference>
<keyword evidence="3" id="KW-1185">Reference proteome</keyword>
<dbReference type="PROSITE" id="PS51343">
    <property type="entry name" value="PII_GLNB_DOM"/>
    <property type="match status" value="1"/>
</dbReference>
<dbReference type="Pfam" id="PF00543">
    <property type="entry name" value="P-II"/>
    <property type="match status" value="1"/>
</dbReference>
<dbReference type="InterPro" id="IPR011322">
    <property type="entry name" value="N-reg_PII-like_a/b"/>
</dbReference>
<accession>A0ABS1WH03</accession>
<dbReference type="Proteomes" id="UP000605013">
    <property type="component" value="Unassembled WGS sequence"/>
</dbReference>
<dbReference type="SUPFAM" id="SSF54913">
    <property type="entry name" value="GlnB-like"/>
    <property type="match status" value="1"/>
</dbReference>